<gene>
    <name evidence="2" type="ORF">CMV_010966</name>
</gene>
<comment type="caution">
    <text evidence="2">The sequence shown here is derived from an EMBL/GenBank/DDBJ whole genome shotgun (WGS) entry which is preliminary data.</text>
</comment>
<reference evidence="2" key="1">
    <citation type="submission" date="2020-03" db="EMBL/GenBank/DDBJ databases">
        <title>Castanea mollissima Vanexum genome sequencing.</title>
        <authorList>
            <person name="Staton M."/>
        </authorList>
    </citation>
    <scope>NUCLEOTIDE SEQUENCE</scope>
    <source>
        <tissue evidence="2">Leaf</tissue>
    </source>
</reference>
<evidence type="ECO:0000313" key="3">
    <source>
        <dbReference type="Proteomes" id="UP000737018"/>
    </source>
</evidence>
<feature type="compositionally biased region" description="Polar residues" evidence="1">
    <location>
        <begin position="24"/>
        <end position="61"/>
    </location>
</feature>
<feature type="region of interest" description="Disordered" evidence="1">
    <location>
        <begin position="15"/>
        <end position="61"/>
    </location>
</feature>
<dbReference type="AlphaFoldDB" id="A0A8J4VLA8"/>
<accession>A0A8J4VLA8</accession>
<organism evidence="2 3">
    <name type="scientific">Castanea mollissima</name>
    <name type="common">Chinese chestnut</name>
    <dbReference type="NCBI Taxonomy" id="60419"/>
    <lineage>
        <taxon>Eukaryota</taxon>
        <taxon>Viridiplantae</taxon>
        <taxon>Streptophyta</taxon>
        <taxon>Embryophyta</taxon>
        <taxon>Tracheophyta</taxon>
        <taxon>Spermatophyta</taxon>
        <taxon>Magnoliopsida</taxon>
        <taxon>eudicotyledons</taxon>
        <taxon>Gunneridae</taxon>
        <taxon>Pentapetalae</taxon>
        <taxon>rosids</taxon>
        <taxon>fabids</taxon>
        <taxon>Fagales</taxon>
        <taxon>Fagaceae</taxon>
        <taxon>Castanea</taxon>
    </lineage>
</organism>
<feature type="region of interest" description="Disordered" evidence="1">
    <location>
        <begin position="107"/>
        <end position="185"/>
    </location>
</feature>
<protein>
    <submittedName>
        <fullName evidence="2">Uncharacterized protein</fullName>
    </submittedName>
</protein>
<proteinExistence type="predicted"/>
<dbReference type="EMBL" id="JRKL02001314">
    <property type="protein sequence ID" value="KAF3964783.1"/>
    <property type="molecule type" value="Genomic_DNA"/>
</dbReference>
<keyword evidence="3" id="KW-1185">Reference proteome</keyword>
<dbReference type="Proteomes" id="UP000737018">
    <property type="component" value="Unassembled WGS sequence"/>
</dbReference>
<name>A0A8J4VLA8_9ROSI</name>
<evidence type="ECO:0000256" key="1">
    <source>
        <dbReference type="SAM" id="MobiDB-lite"/>
    </source>
</evidence>
<evidence type="ECO:0000313" key="2">
    <source>
        <dbReference type="EMBL" id="KAF3964783.1"/>
    </source>
</evidence>
<sequence>MTDCPIPTVQPEETLAPLDCTAPKDSTVSSIPYQTWQVHSTPTTPEPPDNSTNTNAQPQPQAVQDTGLEVSFPQYTKAIEPSFHESPITTNQTLGFRNLFCQTPMQVGLKPTTDPPARCPPNQDTKPPYTSKPNKNTQSLKSSASPISAPLKTTITPIPHTNPSTTQPWLKSSIQPPLVTHSPKPKRRNIEEEIANFAKRPRKAANGPEPVFFDPDTVSLIPQSRSQSPWTGWISCYFLKQLWPTVGDDVIKAVTSFFRIGSMPREVDCRKPGHCPRNIPQLQSL</sequence>
<feature type="compositionally biased region" description="Polar residues" evidence="1">
    <location>
        <begin position="131"/>
        <end position="175"/>
    </location>
</feature>